<keyword evidence="2" id="KW-1185">Reference proteome</keyword>
<gene>
    <name evidence="1" type="ORF">CCOS01_13638</name>
</gene>
<organism evidence="1 2">
    <name type="scientific">Colletotrichum costaricense</name>
    <dbReference type="NCBI Taxonomy" id="1209916"/>
    <lineage>
        <taxon>Eukaryota</taxon>
        <taxon>Fungi</taxon>
        <taxon>Dikarya</taxon>
        <taxon>Ascomycota</taxon>
        <taxon>Pezizomycotina</taxon>
        <taxon>Sordariomycetes</taxon>
        <taxon>Hypocreomycetidae</taxon>
        <taxon>Glomerellales</taxon>
        <taxon>Glomerellaceae</taxon>
        <taxon>Colletotrichum</taxon>
        <taxon>Colletotrichum acutatum species complex</taxon>
    </lineage>
</organism>
<comment type="caution">
    <text evidence="1">The sequence shown here is derived from an EMBL/GenBank/DDBJ whole genome shotgun (WGS) entry which is preliminary data.</text>
</comment>
<accession>A0AAI9YKQ4</accession>
<evidence type="ECO:0000313" key="2">
    <source>
        <dbReference type="Proteomes" id="UP001240678"/>
    </source>
</evidence>
<reference evidence="1 2" key="1">
    <citation type="submission" date="2016-10" db="EMBL/GenBank/DDBJ databases">
        <title>The genome sequence of Colletotrichum fioriniae PJ7.</title>
        <authorList>
            <person name="Baroncelli R."/>
        </authorList>
    </citation>
    <scope>NUCLEOTIDE SEQUENCE [LARGE SCALE GENOMIC DNA]</scope>
    <source>
        <strain evidence="1 2">IMI 309622</strain>
    </source>
</reference>
<protein>
    <submittedName>
        <fullName evidence="1">Uncharacterized protein</fullName>
    </submittedName>
</protein>
<name>A0AAI9YKQ4_9PEZI</name>
<proteinExistence type="predicted"/>
<dbReference type="AlphaFoldDB" id="A0AAI9YKQ4"/>
<dbReference type="RefSeq" id="XP_060307504.1">
    <property type="nucleotide sequence ID" value="XM_060461784.1"/>
</dbReference>
<evidence type="ECO:0000313" key="1">
    <source>
        <dbReference type="EMBL" id="KAK1514358.1"/>
    </source>
</evidence>
<dbReference type="GeneID" id="85345331"/>
<feature type="non-terminal residue" evidence="1">
    <location>
        <position position="1"/>
    </location>
</feature>
<sequence>IDDLGRDLSCRVRGPGQRTKEDGRERFWVLWSGGTGAQMSAVTDQTKKVASMYVSGYFSRLATCAILVRVARPAIFSYRGGGGCLTGTLPSRSRRDCALEFAVPSGLCTESADYSYG</sequence>
<dbReference type="EMBL" id="MOOE01000018">
    <property type="protein sequence ID" value="KAK1514358.1"/>
    <property type="molecule type" value="Genomic_DNA"/>
</dbReference>
<dbReference type="Proteomes" id="UP001240678">
    <property type="component" value="Unassembled WGS sequence"/>
</dbReference>